<reference evidence="1 2" key="1">
    <citation type="submission" date="2022-01" db="EMBL/GenBank/DDBJ databases">
        <authorList>
            <person name="Xiong W."/>
            <person name="Schranz E."/>
        </authorList>
    </citation>
    <scope>NUCLEOTIDE SEQUENCE [LARGE SCALE GENOMIC DNA]</scope>
</reference>
<evidence type="ECO:0000313" key="1">
    <source>
        <dbReference type="EMBL" id="CAH1423294.1"/>
    </source>
</evidence>
<dbReference type="EMBL" id="CAKMRJ010001112">
    <property type="protein sequence ID" value="CAH1423294.1"/>
    <property type="molecule type" value="Genomic_DNA"/>
</dbReference>
<organism evidence="1 2">
    <name type="scientific">Lactuca virosa</name>
    <dbReference type="NCBI Taxonomy" id="75947"/>
    <lineage>
        <taxon>Eukaryota</taxon>
        <taxon>Viridiplantae</taxon>
        <taxon>Streptophyta</taxon>
        <taxon>Embryophyta</taxon>
        <taxon>Tracheophyta</taxon>
        <taxon>Spermatophyta</taxon>
        <taxon>Magnoliopsida</taxon>
        <taxon>eudicotyledons</taxon>
        <taxon>Gunneridae</taxon>
        <taxon>Pentapetalae</taxon>
        <taxon>asterids</taxon>
        <taxon>campanulids</taxon>
        <taxon>Asterales</taxon>
        <taxon>Asteraceae</taxon>
        <taxon>Cichorioideae</taxon>
        <taxon>Cichorieae</taxon>
        <taxon>Lactucinae</taxon>
        <taxon>Lactuca</taxon>
    </lineage>
</organism>
<dbReference type="Proteomes" id="UP001157418">
    <property type="component" value="Unassembled WGS sequence"/>
</dbReference>
<comment type="caution">
    <text evidence="1">The sequence shown here is derived from an EMBL/GenBank/DDBJ whole genome shotgun (WGS) entry which is preliminary data.</text>
</comment>
<proteinExistence type="predicted"/>
<evidence type="ECO:0000313" key="2">
    <source>
        <dbReference type="Proteomes" id="UP001157418"/>
    </source>
</evidence>
<protein>
    <submittedName>
        <fullName evidence="1">Uncharacterized protein</fullName>
    </submittedName>
</protein>
<accession>A0AAU9M625</accession>
<name>A0AAU9M625_9ASTR</name>
<dbReference type="AlphaFoldDB" id="A0AAU9M625"/>
<keyword evidence="2" id="KW-1185">Reference proteome</keyword>
<sequence length="98" mass="10882">MLDAQSLIFLTTGLPNTKAPLPGTKLFTGATPPPPSPSDMLTWLVNSLKTFPLVMVFYNCQVELVVVCNLDVLLCWIISTWSKCIAITCFKVMKLDLY</sequence>
<gene>
    <name evidence="1" type="ORF">LVIROSA_LOCUS10580</name>
</gene>